<sequence length="558" mass="65425">MGVLFMEKHWWQEAVVYQVYPRSFQDTNNDGIGDLNGVTQHLTYIKKLGADVIWLNPIYQSPNDDNGYDIADYQKIMKEFGSMADFDRLLTQAHQMGLKIMMDLVVNHTSDEHQWFVESRKDRSNAYRDYYIWRDPKNDEAPNNWQSAFGGSAWQYDKKTEQYYLHLFSKKQPDLNWDNPNVRHSVFDIMRFWLDKGVDGFRMDVINLISKPEGLPDVKSAGQQNLAANGPHVHDYLKEMNEAVLSHYDVMTVGETPNATTRDAIRYTGFDSHELEMVFQFEHMGLDANDNPEIGKWSTNRVKLTDLKQVMSKWQTDLEGKAWNALYWNNHDQPRVVSRFGNDQAKYRVVSAKMLGATLHFMQGTPYIYQGEELGMTNAKFRTLDQYQDIESLNAYHELVDQKQLVSSQEMLNDLRHSSRDNARTPMQWDESENAGFTQGTPWLAVNTNFKKINAKQAIDDENSVFNFYRKMNQLRRQYDIIVYGDYQLLDPDDDQVWAYTRHFGDQDLLVISNFTQRTVQRWYELSQQSNKVELIGNYADDQNETLRPYECKVYLIQ</sequence>
<dbReference type="InterPro" id="IPR017853">
    <property type="entry name" value="GH"/>
</dbReference>
<dbReference type="CDD" id="cd11333">
    <property type="entry name" value="AmyAc_SI_OligoGlu_DGase"/>
    <property type="match status" value="1"/>
</dbReference>
<name>A0A0R2ITZ9_9LACO</name>
<dbReference type="InterPro" id="IPR013780">
    <property type="entry name" value="Glyco_hydro_b"/>
</dbReference>
<dbReference type="FunFam" id="3.20.20.80:FF:000064">
    <property type="entry name" value="Oligo-1,6-glucosidase"/>
    <property type="match status" value="1"/>
</dbReference>
<dbReference type="SUPFAM" id="SSF51445">
    <property type="entry name" value="(Trans)glycosidases"/>
    <property type="match status" value="1"/>
</dbReference>
<dbReference type="SUPFAM" id="SSF51011">
    <property type="entry name" value="Glycosyl hydrolase domain"/>
    <property type="match status" value="1"/>
</dbReference>
<dbReference type="FunFam" id="3.90.400.10:FF:000002">
    <property type="entry name" value="Sucrose isomerase"/>
    <property type="match status" value="1"/>
</dbReference>
<keyword evidence="5" id="KW-0326">Glycosidase</keyword>
<keyword evidence="4 7" id="KW-0378">Hydrolase</keyword>
<dbReference type="FunFam" id="2.60.40.1180:FF:000007">
    <property type="entry name" value="Sucrose isomerase"/>
    <property type="match status" value="1"/>
</dbReference>
<dbReference type="Gene3D" id="3.90.400.10">
    <property type="entry name" value="Oligo-1,6-glucosidase, Domain 2"/>
    <property type="match status" value="1"/>
</dbReference>
<evidence type="ECO:0000256" key="1">
    <source>
        <dbReference type="ARBA" id="ARBA00004496"/>
    </source>
</evidence>
<accession>A0A0R2ITZ9</accession>
<comment type="similarity">
    <text evidence="2">Belongs to the glycosyl hydrolase 13 family.</text>
</comment>
<dbReference type="SMART" id="SM00642">
    <property type="entry name" value="Aamy"/>
    <property type="match status" value="1"/>
</dbReference>
<comment type="caution">
    <text evidence="7">The sequence shown here is derived from an EMBL/GenBank/DDBJ whole genome shotgun (WGS) entry which is preliminary data.</text>
</comment>
<dbReference type="AlphaFoldDB" id="A0A0R2ITZ9"/>
<evidence type="ECO:0000313" key="8">
    <source>
        <dbReference type="Proteomes" id="UP000051568"/>
    </source>
</evidence>
<dbReference type="PATRIC" id="fig|319652.3.peg.1972"/>
<dbReference type="EMBL" id="JQBR01000009">
    <property type="protein sequence ID" value="KRN65431.1"/>
    <property type="molecule type" value="Genomic_DNA"/>
</dbReference>
<gene>
    <name evidence="7" type="ORF">IV80_GL001937</name>
</gene>
<keyword evidence="8" id="KW-1185">Reference proteome</keyword>
<dbReference type="Pfam" id="PF00128">
    <property type="entry name" value="Alpha-amylase"/>
    <property type="match status" value="1"/>
</dbReference>
<dbReference type="Gene3D" id="2.60.40.1180">
    <property type="entry name" value="Golgi alpha-mannosidase II"/>
    <property type="match status" value="1"/>
</dbReference>
<dbReference type="STRING" id="319652.IV80_GL001937"/>
<evidence type="ECO:0000256" key="3">
    <source>
        <dbReference type="ARBA" id="ARBA00022490"/>
    </source>
</evidence>
<feature type="domain" description="Glycosyl hydrolase family 13 catalytic" evidence="6">
    <location>
        <begin position="18"/>
        <end position="424"/>
    </location>
</feature>
<dbReference type="Proteomes" id="UP000051568">
    <property type="component" value="Unassembled WGS sequence"/>
</dbReference>
<evidence type="ECO:0000256" key="5">
    <source>
        <dbReference type="ARBA" id="ARBA00023295"/>
    </source>
</evidence>
<evidence type="ECO:0000259" key="6">
    <source>
        <dbReference type="SMART" id="SM00642"/>
    </source>
</evidence>
<dbReference type="GO" id="GO:0004556">
    <property type="term" value="F:alpha-amylase activity"/>
    <property type="evidence" value="ECO:0007669"/>
    <property type="project" value="TreeGrafter"/>
</dbReference>
<proteinExistence type="inferred from homology"/>
<evidence type="ECO:0000313" key="7">
    <source>
        <dbReference type="EMBL" id="KRN65431.1"/>
    </source>
</evidence>
<dbReference type="InterPro" id="IPR045857">
    <property type="entry name" value="O16G_dom_2"/>
</dbReference>
<evidence type="ECO:0000256" key="2">
    <source>
        <dbReference type="ARBA" id="ARBA00008061"/>
    </source>
</evidence>
<reference evidence="7 8" key="1">
    <citation type="journal article" date="2015" name="Genome Announc.">
        <title>Expanding the biotechnology potential of lactobacilli through comparative genomics of 213 strains and associated genera.</title>
        <authorList>
            <person name="Sun Z."/>
            <person name="Harris H.M."/>
            <person name="McCann A."/>
            <person name="Guo C."/>
            <person name="Argimon S."/>
            <person name="Zhang W."/>
            <person name="Yang X."/>
            <person name="Jeffery I.B."/>
            <person name="Cooney J.C."/>
            <person name="Kagawa T.F."/>
            <person name="Liu W."/>
            <person name="Song Y."/>
            <person name="Salvetti E."/>
            <person name="Wrobel A."/>
            <person name="Rasinkangas P."/>
            <person name="Parkhill J."/>
            <person name="Rea M.C."/>
            <person name="O'Sullivan O."/>
            <person name="Ritari J."/>
            <person name="Douillard F.P."/>
            <person name="Paul Ross R."/>
            <person name="Yang R."/>
            <person name="Briner A.E."/>
            <person name="Felis G.E."/>
            <person name="de Vos W.M."/>
            <person name="Barrangou R."/>
            <person name="Klaenhammer T.R."/>
            <person name="Caufield P.W."/>
            <person name="Cui Y."/>
            <person name="Zhang H."/>
            <person name="O'Toole P.W."/>
        </authorList>
    </citation>
    <scope>NUCLEOTIDE SEQUENCE [LARGE SCALE GENOMIC DNA]</scope>
    <source>
        <strain evidence="7 8">DSM 17757</strain>
    </source>
</reference>
<dbReference type="PANTHER" id="PTHR10357">
    <property type="entry name" value="ALPHA-AMYLASE FAMILY MEMBER"/>
    <property type="match status" value="1"/>
</dbReference>
<comment type="subcellular location">
    <subcellularLocation>
        <location evidence="1">Cytoplasm</location>
    </subcellularLocation>
</comment>
<dbReference type="Gene3D" id="3.20.20.80">
    <property type="entry name" value="Glycosidases"/>
    <property type="match status" value="1"/>
</dbReference>
<dbReference type="PANTHER" id="PTHR10357:SF184">
    <property type="entry name" value="OLIGO-1,6-GLUCOSIDASE 1"/>
    <property type="match status" value="1"/>
</dbReference>
<organism evidence="7 8">
    <name type="scientific">Pediococcus cellicola</name>
    <dbReference type="NCBI Taxonomy" id="319652"/>
    <lineage>
        <taxon>Bacteria</taxon>
        <taxon>Bacillati</taxon>
        <taxon>Bacillota</taxon>
        <taxon>Bacilli</taxon>
        <taxon>Lactobacillales</taxon>
        <taxon>Lactobacillaceae</taxon>
        <taxon>Pediococcus</taxon>
    </lineage>
</organism>
<protein>
    <submittedName>
        <fullName evidence="7">Trehalose-6-phosphate hydrolase</fullName>
    </submittedName>
</protein>
<evidence type="ECO:0000256" key="4">
    <source>
        <dbReference type="ARBA" id="ARBA00022801"/>
    </source>
</evidence>
<dbReference type="InterPro" id="IPR006047">
    <property type="entry name" value="GH13_cat_dom"/>
</dbReference>
<dbReference type="NCBIfam" id="NF008183">
    <property type="entry name" value="PRK10933.1"/>
    <property type="match status" value="1"/>
</dbReference>
<dbReference type="GO" id="GO:0009313">
    <property type="term" value="P:oligosaccharide catabolic process"/>
    <property type="evidence" value="ECO:0007669"/>
    <property type="project" value="TreeGrafter"/>
</dbReference>
<dbReference type="FunFam" id="3.20.20.80:FF:000014">
    <property type="entry name" value="Alpha,alpha-phosphotrehalase"/>
    <property type="match status" value="1"/>
</dbReference>
<keyword evidence="3" id="KW-0963">Cytoplasm</keyword>
<dbReference type="GO" id="GO:0005737">
    <property type="term" value="C:cytoplasm"/>
    <property type="evidence" value="ECO:0007669"/>
    <property type="project" value="UniProtKB-SubCell"/>
</dbReference>